<evidence type="ECO:0000256" key="1">
    <source>
        <dbReference type="ARBA" id="ARBA00001946"/>
    </source>
</evidence>
<dbReference type="RefSeq" id="WP_142004703.1">
    <property type="nucleotide sequence ID" value="NZ_CAJTBP010000001.1"/>
</dbReference>
<sequence length="467" mass="50285">MTPRPDAAQQEAARQLELRQRMREIEEAILARTPESNPEPTLHRVARCMELLGDPQRSFPLVHLTGTNGKTTTARIIEQVLRETGLSTGRFTSPHLHDMRERISLNGNAISRERFIDTWEDVLPFIEMVDAESVADGGPRMTYFEVLVVVAYAAFADAPIDVAIVEVGLGGVWDATNVADAAVAVITPVAIDHERLLGDSLELIATEKRGIIKPGSIAVVARQEPEVEELVLERAEEVSAVVRREDREFGVTEREPAVGGQQITVQGLAATYPDLFLPLFGEHQAHNAALAVAAVEAFLGGGEQPLDDEVLRAGLEAVTSPGRLEIVRRSPTVLVDAAHNPAGARALRDAINDSFTFNRLVGVLAVLQDKDAVAMLEILEPVLDHVVVSRTTSPRALDPQVLGREAEEIFGEDRVTVVRDLPDALDRAAELADEGGVGGGVLATGSVVTAAEVRMLLGADPERGADA</sequence>
<dbReference type="PIRSF" id="PIRSF001563">
    <property type="entry name" value="Folylpolyglu_synth"/>
    <property type="match status" value="1"/>
</dbReference>
<dbReference type="FunFam" id="3.40.1190.10:FF:000011">
    <property type="entry name" value="Folylpolyglutamate synthase/dihydrofolate synthase"/>
    <property type="match status" value="1"/>
</dbReference>
<dbReference type="GO" id="GO:0046872">
    <property type="term" value="F:metal ion binding"/>
    <property type="evidence" value="ECO:0007669"/>
    <property type="project" value="UniProtKB-KW"/>
</dbReference>
<dbReference type="OrthoDB" id="9809356at2"/>
<dbReference type="GO" id="GO:0004326">
    <property type="term" value="F:tetrahydrofolylpolyglutamate synthase activity"/>
    <property type="evidence" value="ECO:0007669"/>
    <property type="project" value="UniProtKB-EC"/>
</dbReference>
<dbReference type="Gene3D" id="3.40.1190.10">
    <property type="entry name" value="Mur-like, catalytic domain"/>
    <property type="match status" value="1"/>
</dbReference>
<evidence type="ECO:0000256" key="2">
    <source>
        <dbReference type="ARBA" id="ARBA00008276"/>
    </source>
</evidence>
<dbReference type="InterPro" id="IPR018109">
    <property type="entry name" value="Folylpolyglutamate_synth_CS"/>
</dbReference>
<evidence type="ECO:0000256" key="8">
    <source>
        <dbReference type="ARBA" id="ARBA00022842"/>
    </source>
</evidence>
<reference evidence="13 14" key="1">
    <citation type="submission" date="2019-06" db="EMBL/GenBank/DDBJ databases">
        <title>Sequencing the genomes of 1000 actinobacteria strains.</title>
        <authorList>
            <person name="Klenk H.-P."/>
        </authorList>
    </citation>
    <scope>NUCLEOTIDE SEQUENCE [LARGE SCALE GENOMIC DNA]</scope>
    <source>
        <strain evidence="13 14">DSM 24617</strain>
    </source>
</reference>
<dbReference type="Gene3D" id="3.90.190.20">
    <property type="entry name" value="Mur ligase, C-terminal domain"/>
    <property type="match status" value="1"/>
</dbReference>
<dbReference type="PROSITE" id="PS01011">
    <property type="entry name" value="FOLYLPOLYGLU_SYNT_1"/>
    <property type="match status" value="1"/>
</dbReference>
<feature type="domain" description="Mur ligase C-terminal" evidence="11">
    <location>
        <begin position="322"/>
        <end position="446"/>
    </location>
</feature>
<evidence type="ECO:0000259" key="12">
    <source>
        <dbReference type="Pfam" id="PF08245"/>
    </source>
</evidence>
<evidence type="ECO:0000313" key="13">
    <source>
        <dbReference type="EMBL" id="TQL32637.1"/>
    </source>
</evidence>
<evidence type="ECO:0000256" key="7">
    <source>
        <dbReference type="ARBA" id="ARBA00022840"/>
    </source>
</evidence>
<keyword evidence="6" id="KW-0547">Nucleotide-binding</keyword>
<name>A0A542X9X7_9MICO</name>
<dbReference type="InterPro" id="IPR036615">
    <property type="entry name" value="Mur_ligase_C_dom_sf"/>
</dbReference>
<dbReference type="EC" id="6.3.2.17" evidence="3"/>
<evidence type="ECO:0000313" key="14">
    <source>
        <dbReference type="Proteomes" id="UP000318336"/>
    </source>
</evidence>
<accession>A0A542X9X7</accession>
<dbReference type="NCBIfam" id="TIGR01499">
    <property type="entry name" value="folC"/>
    <property type="match status" value="1"/>
</dbReference>
<evidence type="ECO:0000256" key="5">
    <source>
        <dbReference type="ARBA" id="ARBA00022723"/>
    </source>
</evidence>
<evidence type="ECO:0000256" key="6">
    <source>
        <dbReference type="ARBA" id="ARBA00022741"/>
    </source>
</evidence>
<dbReference type="GO" id="GO:0005737">
    <property type="term" value="C:cytoplasm"/>
    <property type="evidence" value="ECO:0007669"/>
    <property type="project" value="TreeGrafter"/>
</dbReference>
<evidence type="ECO:0000259" key="11">
    <source>
        <dbReference type="Pfam" id="PF02875"/>
    </source>
</evidence>
<comment type="similarity">
    <text evidence="2">Belongs to the folylpolyglutamate synthase family.</text>
</comment>
<dbReference type="PANTHER" id="PTHR11136:SF0">
    <property type="entry name" value="DIHYDROFOLATE SYNTHETASE-RELATED"/>
    <property type="match status" value="1"/>
</dbReference>
<feature type="domain" description="Mur ligase central" evidence="12">
    <location>
        <begin position="65"/>
        <end position="295"/>
    </location>
</feature>
<dbReference type="AlphaFoldDB" id="A0A542X9X7"/>
<dbReference type="PANTHER" id="PTHR11136">
    <property type="entry name" value="FOLYLPOLYGLUTAMATE SYNTHASE-RELATED"/>
    <property type="match status" value="1"/>
</dbReference>
<protein>
    <recommendedName>
        <fullName evidence="3">tetrahydrofolate synthase</fullName>
        <ecNumber evidence="3">6.3.2.17</ecNumber>
    </recommendedName>
    <alternativeName>
        <fullName evidence="9">Tetrahydrofolylpolyglutamate synthase</fullName>
    </alternativeName>
</protein>
<comment type="caution">
    <text evidence="13">The sequence shown here is derived from an EMBL/GenBank/DDBJ whole genome shotgun (WGS) entry which is preliminary data.</text>
</comment>
<dbReference type="GO" id="GO:0005524">
    <property type="term" value="F:ATP binding"/>
    <property type="evidence" value="ECO:0007669"/>
    <property type="project" value="UniProtKB-KW"/>
</dbReference>
<keyword evidence="7" id="KW-0067">ATP-binding</keyword>
<evidence type="ECO:0000256" key="10">
    <source>
        <dbReference type="ARBA" id="ARBA00047493"/>
    </source>
</evidence>
<keyword evidence="5" id="KW-0479">Metal-binding</keyword>
<comment type="cofactor">
    <cofactor evidence="1">
        <name>Mg(2+)</name>
        <dbReference type="ChEBI" id="CHEBI:18420"/>
    </cofactor>
</comment>
<evidence type="ECO:0000256" key="3">
    <source>
        <dbReference type="ARBA" id="ARBA00013025"/>
    </source>
</evidence>
<evidence type="ECO:0000256" key="4">
    <source>
        <dbReference type="ARBA" id="ARBA00022598"/>
    </source>
</evidence>
<gene>
    <name evidence="13" type="ORF">FB554_0769</name>
</gene>
<comment type="catalytic activity">
    <reaction evidence="10">
        <text>(6S)-5,6,7,8-tetrahydrofolyl-(gamma-L-Glu)(n) + L-glutamate + ATP = (6S)-5,6,7,8-tetrahydrofolyl-(gamma-L-Glu)(n+1) + ADP + phosphate + H(+)</text>
        <dbReference type="Rhea" id="RHEA:10580"/>
        <dbReference type="Rhea" id="RHEA-COMP:14738"/>
        <dbReference type="Rhea" id="RHEA-COMP:14740"/>
        <dbReference type="ChEBI" id="CHEBI:15378"/>
        <dbReference type="ChEBI" id="CHEBI:29985"/>
        <dbReference type="ChEBI" id="CHEBI:30616"/>
        <dbReference type="ChEBI" id="CHEBI:43474"/>
        <dbReference type="ChEBI" id="CHEBI:141005"/>
        <dbReference type="ChEBI" id="CHEBI:456216"/>
        <dbReference type="EC" id="6.3.2.17"/>
    </reaction>
</comment>
<dbReference type="EMBL" id="VFOK01000001">
    <property type="protein sequence ID" value="TQL32637.1"/>
    <property type="molecule type" value="Genomic_DNA"/>
</dbReference>
<dbReference type="SUPFAM" id="SSF53623">
    <property type="entry name" value="MurD-like peptide ligases, catalytic domain"/>
    <property type="match status" value="1"/>
</dbReference>
<keyword evidence="14" id="KW-1185">Reference proteome</keyword>
<dbReference type="GO" id="GO:0008841">
    <property type="term" value="F:dihydrofolate synthase activity"/>
    <property type="evidence" value="ECO:0007669"/>
    <property type="project" value="TreeGrafter"/>
</dbReference>
<proteinExistence type="inferred from homology"/>
<keyword evidence="8" id="KW-0460">Magnesium</keyword>
<dbReference type="InterPro" id="IPR013221">
    <property type="entry name" value="Mur_ligase_cen"/>
</dbReference>
<dbReference type="Pfam" id="PF08245">
    <property type="entry name" value="Mur_ligase_M"/>
    <property type="match status" value="1"/>
</dbReference>
<dbReference type="Proteomes" id="UP000318336">
    <property type="component" value="Unassembled WGS sequence"/>
</dbReference>
<dbReference type="InterPro" id="IPR004101">
    <property type="entry name" value="Mur_ligase_C"/>
</dbReference>
<dbReference type="InterPro" id="IPR001645">
    <property type="entry name" value="Folylpolyglutamate_synth"/>
</dbReference>
<dbReference type="Pfam" id="PF02875">
    <property type="entry name" value="Mur_ligase_C"/>
    <property type="match status" value="1"/>
</dbReference>
<evidence type="ECO:0000256" key="9">
    <source>
        <dbReference type="ARBA" id="ARBA00030592"/>
    </source>
</evidence>
<keyword evidence="4" id="KW-0436">Ligase</keyword>
<organism evidence="13 14">
    <name type="scientific">Barrientosiimonas humi</name>
    <dbReference type="NCBI Taxonomy" id="999931"/>
    <lineage>
        <taxon>Bacteria</taxon>
        <taxon>Bacillati</taxon>
        <taxon>Actinomycetota</taxon>
        <taxon>Actinomycetes</taxon>
        <taxon>Micrococcales</taxon>
        <taxon>Dermacoccaceae</taxon>
        <taxon>Barrientosiimonas</taxon>
    </lineage>
</organism>
<dbReference type="SUPFAM" id="SSF53244">
    <property type="entry name" value="MurD-like peptide ligases, peptide-binding domain"/>
    <property type="match status" value="1"/>
</dbReference>
<dbReference type="InterPro" id="IPR036565">
    <property type="entry name" value="Mur-like_cat_sf"/>
</dbReference>